<reference evidence="1 2" key="1">
    <citation type="journal article" date="2013" name="Genome Announc.">
        <title>Complete Genome Sequence of the Sesbania Symbiont and Rice Growth-Promoting Endophyte Rhizobium sp. Strain IRBG74.</title>
        <authorList>
            <person name="Crook M.B."/>
            <person name="Mitra S."/>
            <person name="Ane J.M."/>
            <person name="Sadowsky M.J."/>
            <person name="Gyaneshwar P."/>
        </authorList>
    </citation>
    <scope>NUCLEOTIDE SEQUENCE [LARGE SCALE GENOMIC DNA]</scope>
    <source>
        <strain evidence="1 2">IRBG74</strain>
    </source>
</reference>
<evidence type="ECO:0000313" key="2">
    <source>
        <dbReference type="Proteomes" id="UP000016944"/>
    </source>
</evidence>
<evidence type="ECO:0000313" key="1">
    <source>
        <dbReference type="EMBL" id="CDI11393.1"/>
    </source>
</evidence>
<dbReference type="EMBL" id="HG518323">
    <property type="protein sequence ID" value="CDI11393.1"/>
    <property type="molecule type" value="Genomic_DNA"/>
</dbReference>
<dbReference type="AlphaFoldDB" id="U4Q5R4"/>
<dbReference type="Proteomes" id="UP000016944">
    <property type="component" value="Chromosome II"/>
</dbReference>
<protein>
    <submittedName>
        <fullName evidence="1">Uncharacterized protein</fullName>
    </submittedName>
</protein>
<organism evidence="1 2">
    <name type="scientific">Agrobacterium pusense</name>
    <dbReference type="NCBI Taxonomy" id="648995"/>
    <lineage>
        <taxon>Bacteria</taxon>
        <taxon>Pseudomonadati</taxon>
        <taxon>Pseudomonadota</taxon>
        <taxon>Alphaproteobacteria</taxon>
        <taxon>Hyphomicrobiales</taxon>
        <taxon>Rhizobiaceae</taxon>
        <taxon>Rhizobium/Agrobacterium group</taxon>
        <taxon>Agrobacterium</taxon>
    </lineage>
</organism>
<dbReference type="KEGG" id="rir:BN877_II1607"/>
<dbReference type="PATRIC" id="fig|424182.3.peg.4454"/>
<gene>
    <name evidence="1" type="ORF">BN877_II1607</name>
</gene>
<accession>U4Q5R4</accession>
<dbReference type="HOGENOM" id="CLU_1286499_0_0_5"/>
<name>U4Q5R4_9HYPH</name>
<proteinExistence type="predicted"/>
<dbReference type="RefSeq" id="WP_022563712.1">
    <property type="nucleotide sequence ID" value="NC_022545.1"/>
</dbReference>
<sequence length="217" mass="23764">MADSDNSTTLPCVTRRKLLAGSAIAVGALNSDAFARNEIKGDAPFDPVVPLWHQWRGAHKLTERLRSQQQSLERQLAETVGFPFAKIHLSDGEPLAAYSREAIHDVFRLAPQQTAACAKAEAEFAAHQLRWDRADREIGYSAAVQAEREAGARAENLLHAMATTSATTLSGVAAKLDAVLHEGNIWEDGSEFPWPHIRSALNDIRRLEESFAKDGAL</sequence>